<proteinExistence type="predicted"/>
<dbReference type="Proteomes" id="UP001054902">
    <property type="component" value="Unassembled WGS sequence"/>
</dbReference>
<sequence>MFRASLRCLARSSSQMTAAEREAALRDANEKMRQYAMNRPSLDKVKPKRGLFEGEQGNQHFIQFAAVTSFLCAFLVTPFLGKKIALDEDFRKKFVPSWYDYSLEKPDYAWTRQELHEQMIEVQNQLAERAIRGEFTPEKLEQMRAERMAYHPGLEDDDDIED</sequence>
<keyword evidence="2" id="KW-1185">Reference proteome</keyword>
<evidence type="ECO:0000313" key="1">
    <source>
        <dbReference type="EMBL" id="GFH46334.1"/>
    </source>
</evidence>
<name>A0AAD3CKB4_9STRA</name>
<protein>
    <submittedName>
        <fullName evidence="1">Uncharacterized protein</fullName>
    </submittedName>
</protein>
<accession>A0AAD3CKB4</accession>
<reference evidence="1 2" key="1">
    <citation type="journal article" date="2021" name="Sci. Rep.">
        <title>The genome of the diatom Chaetoceros tenuissimus carries an ancient integrated fragment of an extant virus.</title>
        <authorList>
            <person name="Hongo Y."/>
            <person name="Kimura K."/>
            <person name="Takaki Y."/>
            <person name="Yoshida Y."/>
            <person name="Baba S."/>
            <person name="Kobayashi G."/>
            <person name="Nagasaki K."/>
            <person name="Hano T."/>
            <person name="Tomaru Y."/>
        </authorList>
    </citation>
    <scope>NUCLEOTIDE SEQUENCE [LARGE SCALE GENOMIC DNA]</scope>
    <source>
        <strain evidence="1 2">NIES-3715</strain>
    </source>
</reference>
<evidence type="ECO:0000313" key="2">
    <source>
        <dbReference type="Proteomes" id="UP001054902"/>
    </source>
</evidence>
<gene>
    <name evidence="1" type="ORF">CTEN210_02808</name>
</gene>
<dbReference type="AlphaFoldDB" id="A0AAD3CKB4"/>
<dbReference type="EMBL" id="BLLK01000022">
    <property type="protein sequence ID" value="GFH46334.1"/>
    <property type="molecule type" value="Genomic_DNA"/>
</dbReference>
<organism evidence="1 2">
    <name type="scientific">Chaetoceros tenuissimus</name>
    <dbReference type="NCBI Taxonomy" id="426638"/>
    <lineage>
        <taxon>Eukaryota</taxon>
        <taxon>Sar</taxon>
        <taxon>Stramenopiles</taxon>
        <taxon>Ochrophyta</taxon>
        <taxon>Bacillariophyta</taxon>
        <taxon>Coscinodiscophyceae</taxon>
        <taxon>Chaetocerotophycidae</taxon>
        <taxon>Chaetocerotales</taxon>
        <taxon>Chaetocerotaceae</taxon>
        <taxon>Chaetoceros</taxon>
    </lineage>
</organism>
<comment type="caution">
    <text evidence="1">The sequence shown here is derived from an EMBL/GenBank/DDBJ whole genome shotgun (WGS) entry which is preliminary data.</text>
</comment>